<dbReference type="EMBL" id="AOME01000051">
    <property type="protein sequence ID" value="EMA53391.1"/>
    <property type="molecule type" value="Genomic_DNA"/>
</dbReference>
<comment type="caution">
    <text evidence="1">The sequence shown here is derived from an EMBL/GenBank/DDBJ whole genome shotgun (WGS) entry which is preliminary data.</text>
</comment>
<protein>
    <submittedName>
        <fullName evidence="1">Uncharacterized protein</fullName>
    </submittedName>
</protein>
<dbReference type="STRING" id="1227456.C450_08762"/>
<gene>
    <name evidence="1" type="ORF">C450_08762</name>
</gene>
<accession>M0N688</accession>
<reference evidence="1 2" key="1">
    <citation type="journal article" date="2014" name="PLoS Genet.">
        <title>Phylogenetically driven sequencing of extremely halophilic archaea reveals strategies for static and dynamic osmo-response.</title>
        <authorList>
            <person name="Becker E.A."/>
            <person name="Seitzer P.M."/>
            <person name="Tritt A."/>
            <person name="Larsen D."/>
            <person name="Krusor M."/>
            <person name="Yao A.I."/>
            <person name="Wu D."/>
            <person name="Madern D."/>
            <person name="Eisen J.A."/>
            <person name="Darling A.E."/>
            <person name="Facciotti M.T."/>
        </authorList>
    </citation>
    <scope>NUCLEOTIDE SEQUENCE [LARGE SCALE GENOMIC DNA]</scope>
    <source>
        <strain evidence="1 2">DSM 8989</strain>
    </source>
</reference>
<keyword evidence="2" id="KW-1185">Reference proteome</keyword>
<organism evidence="1 2">
    <name type="scientific">Halococcus salifodinae DSM 8989</name>
    <dbReference type="NCBI Taxonomy" id="1227456"/>
    <lineage>
        <taxon>Archaea</taxon>
        <taxon>Methanobacteriati</taxon>
        <taxon>Methanobacteriota</taxon>
        <taxon>Stenosarchaea group</taxon>
        <taxon>Halobacteria</taxon>
        <taxon>Halobacteriales</taxon>
        <taxon>Halococcaceae</taxon>
        <taxon>Halococcus</taxon>
    </lineage>
</organism>
<name>M0N688_9EURY</name>
<proteinExistence type="predicted"/>
<evidence type="ECO:0000313" key="1">
    <source>
        <dbReference type="EMBL" id="EMA53391.1"/>
    </source>
</evidence>
<dbReference type="Proteomes" id="UP000011625">
    <property type="component" value="Unassembled WGS sequence"/>
</dbReference>
<evidence type="ECO:0000313" key="2">
    <source>
        <dbReference type="Proteomes" id="UP000011625"/>
    </source>
</evidence>
<dbReference type="RefSeq" id="WP_005042624.1">
    <property type="nucleotide sequence ID" value="NZ_AOME01000051.1"/>
</dbReference>
<dbReference type="AlphaFoldDB" id="M0N688"/>
<sequence length="65" mass="7313">MSETATVTLVFGTEDNVVQVALYSDAGWVVEKEIEMTDGRDPVEMAKLLREETRSGYVEFANQQQ</sequence>